<protein>
    <recommendedName>
        <fullName evidence="7">Glycosyltransferase 2-like domain-containing protein</fullName>
    </recommendedName>
</protein>
<dbReference type="Proteomes" id="UP000054279">
    <property type="component" value="Unassembled WGS sequence"/>
</dbReference>
<feature type="transmembrane region" description="Helical" evidence="2">
    <location>
        <begin position="777"/>
        <end position="797"/>
    </location>
</feature>
<keyword evidence="2" id="KW-1133">Transmembrane helix</keyword>
<feature type="transmembrane region" description="Helical" evidence="2">
    <location>
        <begin position="738"/>
        <end position="757"/>
    </location>
</feature>
<reference evidence="5 6" key="1">
    <citation type="submission" date="2014-06" db="EMBL/GenBank/DDBJ databases">
        <title>Evolutionary Origins and Diversification of the Mycorrhizal Mutualists.</title>
        <authorList>
            <consortium name="DOE Joint Genome Institute"/>
            <consortium name="Mycorrhizal Genomics Consortium"/>
            <person name="Kohler A."/>
            <person name="Kuo A."/>
            <person name="Nagy L.G."/>
            <person name="Floudas D."/>
            <person name="Copeland A."/>
            <person name="Barry K.W."/>
            <person name="Cichocki N."/>
            <person name="Veneault-Fourrey C."/>
            <person name="LaButti K."/>
            <person name="Lindquist E.A."/>
            <person name="Lipzen A."/>
            <person name="Lundell T."/>
            <person name="Morin E."/>
            <person name="Murat C."/>
            <person name="Riley R."/>
            <person name="Ohm R."/>
            <person name="Sun H."/>
            <person name="Tunlid A."/>
            <person name="Henrissat B."/>
            <person name="Grigoriev I.V."/>
            <person name="Hibbett D.S."/>
            <person name="Martin F."/>
        </authorList>
    </citation>
    <scope>NUCLEOTIDE SEQUENCE [LARGE SCALE GENOMIC DNA]</scope>
    <source>
        <strain evidence="5 6">SS14</strain>
    </source>
</reference>
<dbReference type="PANTHER" id="PTHR35408">
    <property type="entry name" value="CHROMOSOME 15, WHOLE GENOME SHOTGUN SEQUENCE"/>
    <property type="match status" value="1"/>
</dbReference>
<accession>A0A0C9VEZ9</accession>
<keyword evidence="6" id="KW-1185">Reference proteome</keyword>
<evidence type="ECO:0000256" key="2">
    <source>
        <dbReference type="SAM" id="Phobius"/>
    </source>
</evidence>
<dbReference type="InterPro" id="IPR001173">
    <property type="entry name" value="Glyco_trans_2-like"/>
</dbReference>
<keyword evidence="2" id="KW-0472">Membrane</keyword>
<feature type="region of interest" description="Disordered" evidence="1">
    <location>
        <begin position="158"/>
        <end position="190"/>
    </location>
</feature>
<dbReference type="Pfam" id="PF25550">
    <property type="entry name" value="DUF7928"/>
    <property type="match status" value="1"/>
</dbReference>
<keyword evidence="2" id="KW-0812">Transmembrane</keyword>
<feature type="transmembrane region" description="Helical" evidence="2">
    <location>
        <begin position="261"/>
        <end position="282"/>
    </location>
</feature>
<evidence type="ECO:0000313" key="6">
    <source>
        <dbReference type="Proteomes" id="UP000054279"/>
    </source>
</evidence>
<feature type="transmembrane region" description="Helical" evidence="2">
    <location>
        <begin position="831"/>
        <end position="853"/>
    </location>
</feature>
<dbReference type="Pfam" id="PF13632">
    <property type="entry name" value="Glyco_trans_2_3"/>
    <property type="match status" value="1"/>
</dbReference>
<organism evidence="5 6">
    <name type="scientific">Sphaerobolus stellatus (strain SS14)</name>
    <dbReference type="NCBI Taxonomy" id="990650"/>
    <lineage>
        <taxon>Eukaryota</taxon>
        <taxon>Fungi</taxon>
        <taxon>Dikarya</taxon>
        <taxon>Basidiomycota</taxon>
        <taxon>Agaricomycotina</taxon>
        <taxon>Agaricomycetes</taxon>
        <taxon>Phallomycetidae</taxon>
        <taxon>Geastrales</taxon>
        <taxon>Sphaerobolaceae</taxon>
        <taxon>Sphaerobolus</taxon>
    </lineage>
</organism>
<feature type="transmembrane region" description="Helical" evidence="2">
    <location>
        <begin position="703"/>
        <end position="726"/>
    </location>
</feature>
<evidence type="ECO:0000313" key="5">
    <source>
        <dbReference type="EMBL" id="KIJ39927.1"/>
    </source>
</evidence>
<dbReference type="PANTHER" id="PTHR35408:SF3">
    <property type="entry name" value="GLYCOSYLTRANSFERASE 2-LIKE DOMAIN-CONTAINING PROTEIN"/>
    <property type="match status" value="1"/>
</dbReference>
<dbReference type="SUPFAM" id="SSF53448">
    <property type="entry name" value="Nucleotide-diphospho-sugar transferases"/>
    <property type="match status" value="1"/>
</dbReference>
<dbReference type="AlphaFoldDB" id="A0A0C9VEZ9"/>
<proteinExistence type="predicted"/>
<evidence type="ECO:0008006" key="7">
    <source>
        <dbReference type="Google" id="ProtNLM"/>
    </source>
</evidence>
<dbReference type="EMBL" id="KN837148">
    <property type="protein sequence ID" value="KIJ39927.1"/>
    <property type="molecule type" value="Genomic_DNA"/>
</dbReference>
<feature type="domain" description="DUF7928" evidence="4">
    <location>
        <begin position="5"/>
        <end position="158"/>
    </location>
</feature>
<dbReference type="Gene3D" id="3.90.550.10">
    <property type="entry name" value="Spore Coat Polysaccharide Biosynthesis Protein SpsA, Chain A"/>
    <property type="match status" value="2"/>
</dbReference>
<feature type="domain" description="Glycosyltransferase 2-like" evidence="3">
    <location>
        <begin position="507"/>
        <end position="720"/>
    </location>
</feature>
<evidence type="ECO:0000259" key="3">
    <source>
        <dbReference type="Pfam" id="PF13632"/>
    </source>
</evidence>
<gene>
    <name evidence="5" type="ORF">M422DRAFT_174596</name>
</gene>
<dbReference type="InterPro" id="IPR029044">
    <property type="entry name" value="Nucleotide-diphossugar_trans"/>
</dbReference>
<sequence length="893" mass="100770">MDYDAYDAVLHHIFKQTQGDAWLKPQADNIASGVCIRVQPGLFRVFPYDNPTLAPFHDAVAALNPEAAVKLRTASVHAALSSVKEDQDHFFIDEDTRIQVLENVEDLANAEKDQRAAFIRSERVLVVWEDRVEDIIPAVNDLEQRLVRLVWRERNANASISGDRSPGSATGSGLPPTSANNSVTRLPGGNTLPRLPFSSPSLRSFNPTYGNIPPAEIEAKFRMNESKENEAFTDVEKASTVNTEGRLIVKRNRPTRILANFYIGFAAALSLFFVGNGVNVIIREFTLDNDPMRFLLLVTAPLIFAVALFFSMSIVNSVSFTLGPTAHYHENSKYYSAVPPPPIKMEKLPHITIQMPVYKESVEKTIQPSIESIKEAMVTYARQGGTSSIFICDDGLQLCEEAEREARLNLYSQHDVGWVARPKHSNEAGGFKRRGRFKKASNMNYGLSLSIRMEEILRDMQATEKANPGYYDEEGVPLEELALRKAVDETNGEAWASNARSLRIGEIILLVDSDTQVPDDCFRDAARELYECPEVAIIQHESDVLQVAHHWFENGMAYFTRRINHSIGAATANGEVAPFVGHNAFLRWSAVQDAAFLDPGDANRRKFWSESHVSEDFDMSLRLQVKGYVIRWANYSNGGFKEGVSLTCDDELNRWMKYAYGCSELLFNPFRKWYKGPVTKEIHRFVWSTVPLHYKISVMAYMFSYYGIAAAFTLTLLNYLLLGFAVPVDGYYMRSWEMWLAITVVFVGAGNLGIIMLDYRVYNKGLLPSFWYNLKWVPFFFFFFGGLSLHLTAAILAHMFSVNISWSSTVKEVEVSNFFKEIPRILKRFKWAFAVCLTAVVGMVLLSGVLPVVPVGWRITGGSWAVIFPFAVQLGCHILYPIVLNPWLMIFSY</sequence>
<evidence type="ECO:0000256" key="1">
    <source>
        <dbReference type="SAM" id="MobiDB-lite"/>
    </source>
</evidence>
<feature type="transmembrane region" description="Helical" evidence="2">
    <location>
        <begin position="294"/>
        <end position="315"/>
    </location>
</feature>
<evidence type="ECO:0000259" key="4">
    <source>
        <dbReference type="Pfam" id="PF25550"/>
    </source>
</evidence>
<dbReference type="InterPro" id="IPR057688">
    <property type="entry name" value="DUF7928"/>
</dbReference>
<feature type="compositionally biased region" description="Polar residues" evidence="1">
    <location>
        <begin position="158"/>
        <end position="184"/>
    </location>
</feature>
<name>A0A0C9VEZ9_SPHS4</name>
<dbReference type="HOGENOM" id="CLU_008220_0_0_1"/>
<feature type="transmembrane region" description="Helical" evidence="2">
    <location>
        <begin position="865"/>
        <end position="888"/>
    </location>
</feature>
<dbReference type="OrthoDB" id="38531at2759"/>